<dbReference type="Gene3D" id="3.40.50.300">
    <property type="entry name" value="P-loop containing nucleotide triphosphate hydrolases"/>
    <property type="match status" value="1"/>
</dbReference>
<evidence type="ECO:0000313" key="1">
    <source>
        <dbReference type="EMBL" id="EKC44061.1"/>
    </source>
</evidence>
<organism evidence="1">
    <name type="scientific">human gut metagenome</name>
    <dbReference type="NCBI Taxonomy" id="408170"/>
    <lineage>
        <taxon>unclassified sequences</taxon>
        <taxon>metagenomes</taxon>
        <taxon>organismal metagenomes</taxon>
    </lineage>
</organism>
<accession>K1S9F6</accession>
<evidence type="ECO:0008006" key="2">
    <source>
        <dbReference type="Google" id="ProtNLM"/>
    </source>
</evidence>
<dbReference type="Pfam" id="PF12846">
    <property type="entry name" value="AAA_10"/>
    <property type="match status" value="1"/>
</dbReference>
<dbReference type="InterPro" id="IPR027417">
    <property type="entry name" value="P-loop_NTPase"/>
</dbReference>
<proteinExistence type="predicted"/>
<dbReference type="EMBL" id="AJWZ01011798">
    <property type="protein sequence ID" value="EKC44061.1"/>
    <property type="molecule type" value="Genomic_DNA"/>
</dbReference>
<sequence>MLIVISTFALDFIHSDRSIFKIVDLDEAWAFLNVAQGETLSNKLVRAGRAMQAGVYFVTQSSGDVSKESLKNNIGLKFAFRSTDINEIKQTLEFFGIDKDDENNQKRLRDLENGQCLLQDLYGRVGVVQIHPVFEELLHAFDTRPPVQRNEVE</sequence>
<dbReference type="AlphaFoldDB" id="K1S9F6"/>
<dbReference type="InterPro" id="IPR051162">
    <property type="entry name" value="T4SS_component"/>
</dbReference>
<dbReference type="PANTHER" id="PTHR30121">
    <property type="entry name" value="UNCHARACTERIZED PROTEIN YJGR-RELATED"/>
    <property type="match status" value="1"/>
</dbReference>
<name>K1S9F6_9ZZZZ</name>
<gene>
    <name evidence="1" type="ORF">OBE_17674</name>
</gene>
<comment type="caution">
    <text evidence="1">The sequence shown here is derived from an EMBL/GenBank/DDBJ whole genome shotgun (WGS) entry which is preliminary data.</text>
</comment>
<protein>
    <recommendedName>
        <fullName evidence="2">ATP/GTP-binding protein</fullName>
    </recommendedName>
</protein>
<reference evidence="1" key="1">
    <citation type="journal article" date="2013" name="Environ. Microbiol.">
        <title>Microbiota from the distal guts of lean and obese adolescents exhibit partial functional redundancy besides clear differences in community structure.</title>
        <authorList>
            <person name="Ferrer M."/>
            <person name="Ruiz A."/>
            <person name="Lanza F."/>
            <person name="Haange S.B."/>
            <person name="Oberbach A."/>
            <person name="Till H."/>
            <person name="Bargiela R."/>
            <person name="Campoy C."/>
            <person name="Segura M.T."/>
            <person name="Richter M."/>
            <person name="von Bergen M."/>
            <person name="Seifert J."/>
            <person name="Suarez A."/>
        </authorList>
    </citation>
    <scope>NUCLEOTIDE SEQUENCE</scope>
</reference>
<dbReference type="SUPFAM" id="SSF52540">
    <property type="entry name" value="P-loop containing nucleoside triphosphate hydrolases"/>
    <property type="match status" value="1"/>
</dbReference>
<dbReference type="PANTHER" id="PTHR30121:SF6">
    <property type="entry name" value="SLR6007 PROTEIN"/>
    <property type="match status" value="1"/>
</dbReference>